<comment type="caution">
    <text evidence="4">The sequence shown here is derived from an EMBL/GenBank/DDBJ whole genome shotgun (WGS) entry which is preliminary data.</text>
</comment>
<dbReference type="Pfam" id="PF13439">
    <property type="entry name" value="Glyco_transf_4"/>
    <property type="match status" value="1"/>
</dbReference>
<accession>W9GN89</accession>
<dbReference type="PANTHER" id="PTHR12526:SF510">
    <property type="entry name" value="D-INOSITOL 3-PHOSPHATE GLYCOSYLTRANSFERASE"/>
    <property type="match status" value="1"/>
</dbReference>
<evidence type="ECO:0000256" key="1">
    <source>
        <dbReference type="ARBA" id="ARBA00022676"/>
    </source>
</evidence>
<feature type="domain" description="Glycosyltransferase subfamily 4-like N-terminal" evidence="3">
    <location>
        <begin position="59"/>
        <end position="175"/>
    </location>
</feature>
<dbReference type="Pfam" id="PF13692">
    <property type="entry name" value="Glyco_trans_1_4"/>
    <property type="match status" value="1"/>
</dbReference>
<dbReference type="Proteomes" id="UP000019494">
    <property type="component" value="Unassembled WGS sequence"/>
</dbReference>
<sequence>MFGAKWAITQIHRAAVMAEIMGMRSRWRTQDKLDKVVVRSWRRFDQRRRETTLFATAHGVLPEIRDYAEAFAPVLDRLQPDVIHAHHPFVLRTAVRAARRRRAAGHPCCVVYDARENFAGIPEGEQGSPRRHAMVVRQEADMIRHVDRVITVSDPIADELQARFGLTRRPAVVLNVPISAARSARRTIRDVVGVDSAIPLLVYSGGISRARGLETLVDAMGLLPDMHLALVAVPHPHPSIPGLLERAAALGAEARVHVTGPVAQGDIATFLSGADIAVHPLPGGSPNHDQALPNKLFEYLHAGLPLVVSDARMMADFVMTEHVGQVFATGDAAALASAVQRVREEPPSPETIAEVAHRCSWQGQEALLLALYDGLTGFSSKLDSEASIDVTVEDARSGASA</sequence>
<keyword evidence="5" id="KW-1185">Reference proteome</keyword>
<gene>
    <name evidence="4" type="ORF">N864_06430</name>
</gene>
<evidence type="ECO:0000259" key="3">
    <source>
        <dbReference type="Pfam" id="PF13439"/>
    </source>
</evidence>
<proteinExistence type="predicted"/>
<keyword evidence="2" id="KW-0808">Transferase</keyword>
<dbReference type="InterPro" id="IPR028098">
    <property type="entry name" value="Glyco_trans_4-like_N"/>
</dbReference>
<evidence type="ECO:0000313" key="5">
    <source>
        <dbReference type="Proteomes" id="UP000019494"/>
    </source>
</evidence>
<dbReference type="AlphaFoldDB" id="W9GN89"/>
<organism evidence="4 5">
    <name type="scientific">Intrasporangium chromatireducens Q5-1</name>
    <dbReference type="NCBI Taxonomy" id="584657"/>
    <lineage>
        <taxon>Bacteria</taxon>
        <taxon>Bacillati</taxon>
        <taxon>Actinomycetota</taxon>
        <taxon>Actinomycetes</taxon>
        <taxon>Micrococcales</taxon>
        <taxon>Intrasporangiaceae</taxon>
        <taxon>Intrasporangium</taxon>
    </lineage>
</organism>
<dbReference type="PANTHER" id="PTHR12526">
    <property type="entry name" value="GLYCOSYLTRANSFERASE"/>
    <property type="match status" value="1"/>
</dbReference>
<dbReference type="Gene3D" id="3.40.50.2000">
    <property type="entry name" value="Glycogen Phosphorylase B"/>
    <property type="match status" value="2"/>
</dbReference>
<dbReference type="CDD" id="cd03801">
    <property type="entry name" value="GT4_PimA-like"/>
    <property type="match status" value="1"/>
</dbReference>
<dbReference type="OrthoDB" id="3335961at2"/>
<keyword evidence="1" id="KW-0328">Glycosyltransferase</keyword>
<dbReference type="EMBL" id="AWQS01000009">
    <property type="protein sequence ID" value="EWT07570.1"/>
    <property type="molecule type" value="Genomic_DNA"/>
</dbReference>
<evidence type="ECO:0000256" key="2">
    <source>
        <dbReference type="ARBA" id="ARBA00022679"/>
    </source>
</evidence>
<name>W9GN89_9MICO</name>
<dbReference type="GO" id="GO:0016757">
    <property type="term" value="F:glycosyltransferase activity"/>
    <property type="evidence" value="ECO:0007669"/>
    <property type="project" value="UniProtKB-KW"/>
</dbReference>
<dbReference type="SUPFAM" id="SSF53756">
    <property type="entry name" value="UDP-Glycosyltransferase/glycogen phosphorylase"/>
    <property type="match status" value="1"/>
</dbReference>
<dbReference type="RefSeq" id="WP_034712979.1">
    <property type="nucleotide sequence ID" value="NZ_AWQS01000009.1"/>
</dbReference>
<protein>
    <recommendedName>
        <fullName evidence="3">Glycosyltransferase subfamily 4-like N-terminal domain-containing protein</fullName>
    </recommendedName>
</protein>
<reference evidence="5" key="1">
    <citation type="submission" date="2013-08" db="EMBL/GenBank/DDBJ databases">
        <title>Intrasporangium oryzae NRRL B-24470.</title>
        <authorList>
            <person name="Liu H."/>
            <person name="Wang G."/>
        </authorList>
    </citation>
    <scope>NUCLEOTIDE SEQUENCE [LARGE SCALE GENOMIC DNA]</scope>
    <source>
        <strain evidence="5">Q5-1</strain>
    </source>
</reference>
<evidence type="ECO:0000313" key="4">
    <source>
        <dbReference type="EMBL" id="EWT07570.1"/>
    </source>
</evidence>